<dbReference type="InterPro" id="IPR050155">
    <property type="entry name" value="HAD-like_hydrolase_sf"/>
</dbReference>
<accession>A0ABZ0Q1J9</accession>
<keyword evidence="2" id="KW-1185">Reference proteome</keyword>
<dbReference type="InterPro" id="IPR023198">
    <property type="entry name" value="PGP-like_dom2"/>
</dbReference>
<dbReference type="SUPFAM" id="SSF56784">
    <property type="entry name" value="HAD-like"/>
    <property type="match status" value="1"/>
</dbReference>
<sequence>MDLFWDFDGTLFDTYPIMVKSLKQALEVNGITDQKAHDLYWQMRQGSLGETLKSLASTYNLNYTTLESTYRTNEAQLLEKAQPFDRAYEVCQKNIQKNGRNFLLTHRDIQAKGLMQHHGFDSLFSGGVTGTDKFPRKPDPASLNFLIKKFQTEKKTAIMIGDRNLDILAAHNADIKGILFDPDHLIQVTSQPEKRVKNLAELLPLIISH</sequence>
<dbReference type="PANTHER" id="PTHR43434:SF25">
    <property type="entry name" value="PHOSPHOGLYCOLATE PHOSPHATASE"/>
    <property type="match status" value="1"/>
</dbReference>
<dbReference type="RefSeq" id="WP_063697587.1">
    <property type="nucleotide sequence ID" value="NZ_BBIM01000029.1"/>
</dbReference>
<dbReference type="SFLD" id="SFLDG01129">
    <property type="entry name" value="C1.5:_HAD__Beta-PGM__Phosphata"/>
    <property type="match status" value="1"/>
</dbReference>
<name>A0ABZ0Q1J9_9LACO</name>
<dbReference type="PANTHER" id="PTHR43434">
    <property type="entry name" value="PHOSPHOGLYCOLATE PHOSPHATASE"/>
    <property type="match status" value="1"/>
</dbReference>
<dbReference type="Gene3D" id="1.10.150.240">
    <property type="entry name" value="Putative phosphatase, domain 2"/>
    <property type="match status" value="1"/>
</dbReference>
<protein>
    <submittedName>
        <fullName evidence="1">HAD hydrolase-like protein</fullName>
    </submittedName>
</protein>
<dbReference type="InterPro" id="IPR041492">
    <property type="entry name" value="HAD_2"/>
</dbReference>
<evidence type="ECO:0000313" key="2">
    <source>
        <dbReference type="Proteomes" id="UP001302696"/>
    </source>
</evidence>
<proteinExistence type="predicted"/>
<dbReference type="Pfam" id="PF13419">
    <property type="entry name" value="HAD_2"/>
    <property type="match status" value="1"/>
</dbReference>
<reference evidence="2" key="1">
    <citation type="submission" date="2024-06" db="EMBL/GenBank/DDBJ databases">
        <authorList>
            <person name="Chang H.C."/>
            <person name="Mun S.Y."/>
        </authorList>
    </citation>
    <scope>NUCLEOTIDE SEQUENCE [LARGE SCALE GENOMIC DNA]</scope>
    <source>
        <strain evidence="2">KT1</strain>
    </source>
</reference>
<dbReference type="SFLD" id="SFLDS00003">
    <property type="entry name" value="Haloacid_Dehalogenase"/>
    <property type="match status" value="1"/>
</dbReference>
<organism evidence="1 2">
    <name type="scientific">Pediococcus inopinatus</name>
    <dbReference type="NCBI Taxonomy" id="114090"/>
    <lineage>
        <taxon>Bacteria</taxon>
        <taxon>Bacillati</taxon>
        <taxon>Bacillota</taxon>
        <taxon>Bacilli</taxon>
        <taxon>Lactobacillales</taxon>
        <taxon>Lactobacillaceae</taxon>
        <taxon>Pediococcus</taxon>
    </lineage>
</organism>
<evidence type="ECO:0000313" key="1">
    <source>
        <dbReference type="EMBL" id="WPC20791.1"/>
    </source>
</evidence>
<dbReference type="EMBL" id="CP104778">
    <property type="protein sequence ID" value="WPC20791.1"/>
    <property type="molecule type" value="Genomic_DNA"/>
</dbReference>
<dbReference type="Proteomes" id="UP001302696">
    <property type="component" value="Chromosome"/>
</dbReference>
<dbReference type="Gene3D" id="3.40.50.1000">
    <property type="entry name" value="HAD superfamily/HAD-like"/>
    <property type="match status" value="1"/>
</dbReference>
<dbReference type="InterPro" id="IPR023214">
    <property type="entry name" value="HAD_sf"/>
</dbReference>
<gene>
    <name evidence="1" type="ORF">N6G96_05650</name>
</gene>
<dbReference type="InterPro" id="IPR036412">
    <property type="entry name" value="HAD-like_sf"/>
</dbReference>